<gene>
    <name evidence="2" type="ORF">P4T90_16085</name>
</gene>
<proteinExistence type="predicted"/>
<dbReference type="RefSeq" id="WP_066265106.1">
    <property type="nucleotide sequence ID" value="NZ_JARMAB010000024.1"/>
</dbReference>
<sequence length="143" mass="16003">MDFILNHLFVILLICIVLFVVLPLIMKLFKTAITLAIIVLLLGAAGVFGSGFLKNLQKPIAATQSFTAHTIEPVIKKDLTAAKFNYNPQTKRYEIQSALFKLDGVSDQNKATVEINKKNYTIDVSFIKSFIDKQIAKQDNQKT</sequence>
<keyword evidence="1" id="KW-1133">Transmembrane helix</keyword>
<evidence type="ECO:0000256" key="1">
    <source>
        <dbReference type="SAM" id="Phobius"/>
    </source>
</evidence>
<comment type="caution">
    <text evidence="2">The sequence shown here is derived from an EMBL/GenBank/DDBJ whole genome shotgun (WGS) entry which is preliminary data.</text>
</comment>
<evidence type="ECO:0000313" key="2">
    <source>
        <dbReference type="EMBL" id="MED1204567.1"/>
    </source>
</evidence>
<dbReference type="Proteomes" id="UP001341444">
    <property type="component" value="Unassembled WGS sequence"/>
</dbReference>
<feature type="transmembrane region" description="Helical" evidence="1">
    <location>
        <begin position="7"/>
        <end position="26"/>
    </location>
</feature>
<keyword evidence="1" id="KW-0812">Transmembrane</keyword>
<accession>A0ABU6MIR4</accession>
<organism evidence="2 3">
    <name type="scientific">Heyndrickxia acidicola</name>
    <dbReference type="NCBI Taxonomy" id="209389"/>
    <lineage>
        <taxon>Bacteria</taxon>
        <taxon>Bacillati</taxon>
        <taxon>Bacillota</taxon>
        <taxon>Bacilli</taxon>
        <taxon>Bacillales</taxon>
        <taxon>Bacillaceae</taxon>
        <taxon>Heyndrickxia</taxon>
    </lineage>
</organism>
<feature type="transmembrane region" description="Helical" evidence="1">
    <location>
        <begin position="32"/>
        <end position="53"/>
    </location>
</feature>
<keyword evidence="3" id="KW-1185">Reference proteome</keyword>
<dbReference type="EMBL" id="JARMAB010000024">
    <property type="protein sequence ID" value="MED1204567.1"/>
    <property type="molecule type" value="Genomic_DNA"/>
</dbReference>
<evidence type="ECO:0000313" key="3">
    <source>
        <dbReference type="Proteomes" id="UP001341444"/>
    </source>
</evidence>
<keyword evidence="1" id="KW-0472">Membrane</keyword>
<reference evidence="2 3" key="1">
    <citation type="submission" date="2023-03" db="EMBL/GenBank/DDBJ databases">
        <title>Bacillus Genome Sequencing.</title>
        <authorList>
            <person name="Dunlap C."/>
        </authorList>
    </citation>
    <scope>NUCLEOTIDE SEQUENCE [LARGE SCALE GENOMIC DNA]</scope>
    <source>
        <strain evidence="2 3">B-23453</strain>
    </source>
</reference>
<name>A0ABU6MIR4_9BACI</name>
<protein>
    <submittedName>
        <fullName evidence="2">Uncharacterized protein</fullName>
    </submittedName>
</protein>